<evidence type="ECO:0000256" key="7">
    <source>
        <dbReference type="ARBA" id="ARBA00022946"/>
    </source>
</evidence>
<dbReference type="GO" id="GO:0005634">
    <property type="term" value="C:nucleus"/>
    <property type="evidence" value="ECO:0007669"/>
    <property type="project" value="UniProtKB-SubCell"/>
</dbReference>
<keyword evidence="7" id="KW-0809">Transit peptide</keyword>
<dbReference type="InterPro" id="IPR019548">
    <property type="entry name" value="CTF/NFI_DNA-bd_N"/>
</dbReference>
<comment type="catalytic activity">
    <reaction evidence="13">
        <text>ubiquinone-10 + hydrogen sulfide + sulfite + 2 H(+) = ubiquinol-10 + thiosulfate</text>
        <dbReference type="Rhea" id="RHEA:38359"/>
        <dbReference type="ChEBI" id="CHEBI:15378"/>
        <dbReference type="ChEBI" id="CHEBI:17359"/>
        <dbReference type="ChEBI" id="CHEBI:29919"/>
        <dbReference type="ChEBI" id="CHEBI:33542"/>
        <dbReference type="ChEBI" id="CHEBI:46245"/>
        <dbReference type="ChEBI" id="CHEBI:64183"/>
    </reaction>
    <physiologicalReaction direction="left-to-right" evidence="13">
        <dbReference type="Rhea" id="RHEA:38360"/>
    </physiologicalReaction>
</comment>
<dbReference type="GO" id="GO:0003700">
    <property type="term" value="F:DNA-binding transcription factor activity"/>
    <property type="evidence" value="ECO:0007669"/>
    <property type="project" value="InterPro"/>
</dbReference>
<proteinExistence type="inferred from homology"/>
<keyword evidence="12" id="KW-0539">Nucleus</keyword>
<organism evidence="23">
    <name type="scientific">Trichuris suis</name>
    <name type="common">pig whipworm</name>
    <dbReference type="NCBI Taxonomy" id="68888"/>
    <lineage>
        <taxon>Eukaryota</taxon>
        <taxon>Metazoa</taxon>
        <taxon>Ecdysozoa</taxon>
        <taxon>Nematoda</taxon>
        <taxon>Enoplea</taxon>
        <taxon>Dorylaimia</taxon>
        <taxon>Trichinellida</taxon>
        <taxon>Trichuridae</taxon>
        <taxon>Trichuris</taxon>
    </lineage>
</organism>
<dbReference type="Proteomes" id="UP000030758">
    <property type="component" value="Unassembled WGS sequence"/>
</dbReference>
<evidence type="ECO:0000313" key="23">
    <source>
        <dbReference type="EMBL" id="KFD60683.1"/>
    </source>
</evidence>
<comment type="function">
    <text evidence="16">Catalyzes the oxidation of hydrogen sulfide with the help of a quinone, such as ubiquinone-10, giving rise to thiosulfate and ultimately to sulfane (molecular sulfur) atoms. Requires an additional electron acceptor; can use sulfite, sulfide or cyanide (in vitro). It is believed the in vivo electron acceptor is glutathione.</text>
</comment>
<feature type="region of interest" description="Disordered" evidence="21">
    <location>
        <begin position="810"/>
        <end position="829"/>
    </location>
</feature>
<comment type="subcellular location">
    <subcellularLocation>
        <location evidence="3">Mitochondrion</location>
    </subcellularLocation>
    <subcellularLocation>
        <location evidence="2">Nucleus</location>
    </subcellularLocation>
</comment>
<reference evidence="23" key="1">
    <citation type="journal article" date="2014" name="Nat. Genet.">
        <title>Genome and transcriptome of the porcine whipworm Trichuris suis.</title>
        <authorList>
            <person name="Jex A.R."/>
            <person name="Nejsum P."/>
            <person name="Schwarz E.M."/>
            <person name="Hu L."/>
            <person name="Young N.D."/>
            <person name="Hall R.S."/>
            <person name="Korhonen P.K."/>
            <person name="Liao S."/>
            <person name="Thamsborg S."/>
            <person name="Xia J."/>
            <person name="Xu P."/>
            <person name="Wang S."/>
            <person name="Scheerlinck J.P."/>
            <person name="Hofmann A."/>
            <person name="Sternberg P.W."/>
            <person name="Wang J."/>
            <person name="Gasser R.B."/>
        </authorList>
    </citation>
    <scope>NUCLEOTIDE SEQUENCE [LARGE SCALE GENOMIC DNA]</scope>
    <source>
        <strain evidence="23">DCEP-RM93F</strain>
    </source>
</reference>
<keyword evidence="4" id="KW-0285">Flavoprotein</keyword>
<evidence type="ECO:0000256" key="8">
    <source>
        <dbReference type="ARBA" id="ARBA00023002"/>
    </source>
</evidence>
<feature type="compositionally biased region" description="Basic residues" evidence="21">
    <location>
        <begin position="1269"/>
        <end position="1286"/>
    </location>
</feature>
<evidence type="ECO:0000256" key="16">
    <source>
        <dbReference type="ARBA" id="ARBA00059167"/>
    </source>
</evidence>
<dbReference type="GO" id="GO:0070221">
    <property type="term" value="P:sulfide oxidation, using sulfide:quinone oxidoreductase"/>
    <property type="evidence" value="ECO:0007669"/>
    <property type="project" value="TreeGrafter"/>
</dbReference>
<dbReference type="Pfam" id="PF03165">
    <property type="entry name" value="MH1"/>
    <property type="match status" value="1"/>
</dbReference>
<evidence type="ECO:0000256" key="15">
    <source>
        <dbReference type="ARBA" id="ARBA00052986"/>
    </source>
</evidence>
<feature type="region of interest" description="Disordered" evidence="21">
    <location>
        <begin position="1261"/>
        <end position="1286"/>
    </location>
</feature>
<feature type="region of interest" description="Disordered" evidence="21">
    <location>
        <begin position="860"/>
        <end position="914"/>
    </location>
</feature>
<sequence length="1286" mass="141502">MSSKNILVCFCNLTKKLSVSPSFCASLSMCNNAARRFSTVDAANQSYQLLIVGGGSGGIGLASYFARKLGKGRVGVVEPNEVHTFQPLWTLVGGGLQRIENATRPMNACLHRDCSWIKDSVVQFNPEKNMVLTKFGKQVRLTYCCLILTEVTYLFYGLIVSVKFVTFALLQIKYEYMVIAMGIQPRLDMVEGAEEALETPGVCSIYFSNYAPKVYREVQALQSGNIVFTFPKTPIKCAGAPQKIMYLTDWTLRKKGNRDRCNINYNCALGVMFSVPLYAKTMYQIAQSRDLHVNFFHNLVSVDPARRVATFEVGSGETTTKKEFPYDILHIAPPFSAPDVLRDSTTLTCDNGYLSVDPFTLRHVKYANIYGIGDCTNVPTSKTLAAISQCCFLPQSKASKYVSIISATQGKVLRRILLPKLQNKPSSDSTIKYTGYTSCPLFTSPHSVVMAEFGYDGKIMETFPFDQNKERRSLFYVAARLMPIIYWSLHVSLVACKGQVDISSMIAYFQLNEGHPFVEALLPYVKEFAYVWFNLQSAKRRCHKQRKERKMPIEEEKTIKEKLLNEKPEVKQRWASRLLGKLRKDIQPNCRDNFVLSVTGRKPAECILSNPDQKGKMRRIDCLGQADKVWRLDLVMVVLFKGIPLESTDSERLEKSPDCYHSVLCVNPYHISISVRELDLFLANFIRTTDPDSDREDDDSKDSVNNNDGIWGTGVFTAYELKTLTRPSILTLVNGQLHIPHALLSPGSPSMYADSSARNEAFFPTPAKRRALVAGNIADPNRNAGGGNVSGVPVGGIILPAGQKYARSTYNLSDHSGNRSRSDSLESSESIREELLMVTRSVGSEVVSRRWPLFDVDRATSVPPNQVIGGKTSLYSSPKDPTKRSTPDKNSAVHQSFDGPITNKLDHYRRPQDLAPGMSKLPLITHTGAHPTVSKEDCAQLDRPSDNSGRLPQNCVGNAISCPTNQTVNVGCRTACVDVLQKHALPDCRDMNFNEAMLMTSSEADYAGRSGDMSRFATSSRGIAPAANIATVEQAKSSRPDFGFSKPTVGFPLNSNKFDAATMHAATSNHPMSLTGVNYCTSNCDSMLRSLQNISPVCNNISAAAAAAAGFLSPTSFLFGSPLTTPRNTPRSTPVPPRLLLEDGNPDFASLMQSVMGHPGNDEAHLILKEVSDQFLNFINCNQPSVGIFPPVTCSSCLDSSSNVPPKASVASVAVSSVISSSCNNDHRTPFSHSIESNSCQRTADGSTAILPETISETIPSTQSGMRLRTNRSKSRCLKPTPKKAL</sequence>
<dbReference type="PANTHER" id="PTHR10632">
    <property type="entry name" value="SULFIDE:QUINONE OXIDOREDUCTASE"/>
    <property type="match status" value="1"/>
</dbReference>
<evidence type="ECO:0000256" key="13">
    <source>
        <dbReference type="ARBA" id="ARBA00051038"/>
    </source>
</evidence>
<accession>A0A085MTY7</accession>
<comment type="similarity">
    <text evidence="17">Belongs to the SQRD family.</text>
</comment>
<evidence type="ECO:0000256" key="11">
    <source>
        <dbReference type="ARBA" id="ARBA00023163"/>
    </source>
</evidence>
<dbReference type="Pfam" id="PF10524">
    <property type="entry name" value="NfI_DNAbd_pre-N"/>
    <property type="match status" value="1"/>
</dbReference>
<keyword evidence="10" id="KW-0496">Mitochondrion</keyword>
<evidence type="ECO:0000256" key="2">
    <source>
        <dbReference type="ARBA" id="ARBA00004123"/>
    </source>
</evidence>
<keyword evidence="8" id="KW-0560">Oxidoreductase</keyword>
<feature type="compositionally biased region" description="Basic and acidic residues" evidence="21">
    <location>
        <begin position="816"/>
        <end position="829"/>
    </location>
</feature>
<dbReference type="InterPro" id="IPR036188">
    <property type="entry name" value="FAD/NAD-bd_sf"/>
</dbReference>
<dbReference type="InterPro" id="IPR015904">
    <property type="entry name" value="Sulphide_quinone_reductase"/>
</dbReference>
<dbReference type="FunFam" id="3.50.50.60:FF:000034">
    <property type="entry name" value="sulfide:quinone oxidoreductase, mitochondrial"/>
    <property type="match status" value="1"/>
</dbReference>
<evidence type="ECO:0000256" key="14">
    <source>
        <dbReference type="ARBA" id="ARBA00052810"/>
    </source>
</evidence>
<evidence type="ECO:0000256" key="3">
    <source>
        <dbReference type="ARBA" id="ARBA00004173"/>
    </source>
</evidence>
<dbReference type="EC" id="1.8.5.8" evidence="18"/>
<comment type="catalytic activity">
    <reaction evidence="14">
        <text>ubiquinone-10 + hydrogen sulfide + glutathione + H(+) = S-sulfanylglutathione + ubiquinol-10</text>
        <dbReference type="Rhea" id="RHEA:62608"/>
        <dbReference type="ChEBI" id="CHEBI:15378"/>
        <dbReference type="ChEBI" id="CHEBI:29919"/>
        <dbReference type="ChEBI" id="CHEBI:46245"/>
        <dbReference type="ChEBI" id="CHEBI:57925"/>
        <dbReference type="ChEBI" id="CHEBI:58905"/>
        <dbReference type="ChEBI" id="CHEBI:64183"/>
    </reaction>
    <physiologicalReaction direction="left-to-right" evidence="14">
        <dbReference type="Rhea" id="RHEA:62609"/>
    </physiologicalReaction>
</comment>
<keyword evidence="6" id="KW-0274">FAD</keyword>
<evidence type="ECO:0000256" key="17">
    <source>
        <dbReference type="ARBA" id="ARBA00060891"/>
    </source>
</evidence>
<evidence type="ECO:0000256" key="19">
    <source>
        <dbReference type="ARBA" id="ARBA00070160"/>
    </source>
</evidence>
<dbReference type="SMART" id="SM00523">
    <property type="entry name" value="DWA"/>
    <property type="match status" value="1"/>
</dbReference>
<name>A0A085MTY7_9BILA</name>
<evidence type="ECO:0000256" key="20">
    <source>
        <dbReference type="ARBA" id="ARBA00082958"/>
    </source>
</evidence>
<evidence type="ECO:0000259" key="22">
    <source>
        <dbReference type="PROSITE" id="PS51080"/>
    </source>
</evidence>
<dbReference type="GO" id="GO:0005739">
    <property type="term" value="C:mitochondrion"/>
    <property type="evidence" value="ECO:0007669"/>
    <property type="project" value="UniProtKB-SubCell"/>
</dbReference>
<dbReference type="GO" id="GO:0048038">
    <property type="term" value="F:quinone binding"/>
    <property type="evidence" value="ECO:0007669"/>
    <property type="project" value="UniProtKB-KW"/>
</dbReference>
<evidence type="ECO:0000256" key="5">
    <source>
        <dbReference type="ARBA" id="ARBA00022719"/>
    </source>
</evidence>
<comment type="catalytic activity">
    <reaction evidence="15">
        <text>a quinone + hydrogen sulfide + glutathione + H(+) = S-sulfanylglutathione + a quinol</text>
        <dbReference type="Rhea" id="RHEA:55156"/>
        <dbReference type="ChEBI" id="CHEBI:15378"/>
        <dbReference type="ChEBI" id="CHEBI:24646"/>
        <dbReference type="ChEBI" id="CHEBI:29919"/>
        <dbReference type="ChEBI" id="CHEBI:57925"/>
        <dbReference type="ChEBI" id="CHEBI:58905"/>
        <dbReference type="ChEBI" id="CHEBI:132124"/>
        <dbReference type="EC" id="1.8.5.8"/>
    </reaction>
    <physiologicalReaction direction="left-to-right" evidence="15">
        <dbReference type="Rhea" id="RHEA:55157"/>
    </physiologicalReaction>
</comment>
<comment type="cofactor">
    <cofactor evidence="1">
        <name>FAD</name>
        <dbReference type="ChEBI" id="CHEBI:57692"/>
    </cofactor>
</comment>
<dbReference type="Gene3D" id="3.50.50.100">
    <property type="match status" value="1"/>
</dbReference>
<dbReference type="GO" id="GO:0106436">
    <property type="term" value="F:glutathione-dependent sulfide quinone oxidoreductase activity"/>
    <property type="evidence" value="ECO:0007669"/>
    <property type="project" value="UniProtKB-EC"/>
</dbReference>
<evidence type="ECO:0000256" key="9">
    <source>
        <dbReference type="ARBA" id="ARBA00023015"/>
    </source>
</evidence>
<protein>
    <recommendedName>
        <fullName evidence="19">Sulfide:quinone oxidoreductase, mitochondrial</fullName>
        <ecNumber evidence="18">1.8.5.8</ecNumber>
    </recommendedName>
    <alternativeName>
        <fullName evidence="20">Sulfide quinone oxidoreductase</fullName>
    </alternativeName>
</protein>
<dbReference type="SUPFAM" id="SSF51905">
    <property type="entry name" value="FAD/NAD(P)-binding domain"/>
    <property type="match status" value="2"/>
</dbReference>
<keyword evidence="5" id="KW-0874">Quinone</keyword>
<feature type="domain" description="CTF/NF-I" evidence="22">
    <location>
        <begin position="503"/>
        <end position="697"/>
    </location>
</feature>
<evidence type="ECO:0000256" key="18">
    <source>
        <dbReference type="ARBA" id="ARBA00066447"/>
    </source>
</evidence>
<dbReference type="InterPro" id="IPR003619">
    <property type="entry name" value="MAD_homology1_Dwarfin-type"/>
</dbReference>
<dbReference type="GO" id="GO:0071949">
    <property type="term" value="F:FAD binding"/>
    <property type="evidence" value="ECO:0007669"/>
    <property type="project" value="TreeGrafter"/>
</dbReference>
<evidence type="ECO:0000256" key="1">
    <source>
        <dbReference type="ARBA" id="ARBA00001974"/>
    </source>
</evidence>
<evidence type="ECO:0000256" key="21">
    <source>
        <dbReference type="SAM" id="MobiDB-lite"/>
    </source>
</evidence>
<evidence type="ECO:0000256" key="6">
    <source>
        <dbReference type="ARBA" id="ARBA00022827"/>
    </source>
</evidence>
<dbReference type="InterPro" id="IPR020604">
    <property type="entry name" value="CTF/NFI_DNA-bd-dom"/>
</dbReference>
<dbReference type="PANTHER" id="PTHR10632:SF2">
    <property type="entry name" value="SULFIDE:QUINONE OXIDOREDUCTASE, MITOCHONDRIAL"/>
    <property type="match status" value="1"/>
</dbReference>
<gene>
    <name evidence="23" type="ORF">M514_10751</name>
</gene>
<dbReference type="GO" id="GO:0070224">
    <property type="term" value="F:sulfide:quinone oxidoreductase activity"/>
    <property type="evidence" value="ECO:0007669"/>
    <property type="project" value="TreeGrafter"/>
</dbReference>
<dbReference type="PROSITE" id="PS51080">
    <property type="entry name" value="CTF_NFI_2"/>
    <property type="match status" value="1"/>
</dbReference>
<keyword evidence="9" id="KW-0805">Transcription regulation</keyword>
<keyword evidence="11" id="KW-0804">Transcription</keyword>
<dbReference type="EMBL" id="KL367654">
    <property type="protein sequence ID" value="KFD60683.1"/>
    <property type="molecule type" value="Genomic_DNA"/>
</dbReference>
<evidence type="ECO:0000256" key="4">
    <source>
        <dbReference type="ARBA" id="ARBA00022630"/>
    </source>
</evidence>
<evidence type="ECO:0000256" key="12">
    <source>
        <dbReference type="ARBA" id="ARBA00023242"/>
    </source>
</evidence>
<evidence type="ECO:0000256" key="10">
    <source>
        <dbReference type="ARBA" id="ARBA00023128"/>
    </source>
</evidence>